<dbReference type="SMART" id="SM00382">
    <property type="entry name" value="AAA"/>
    <property type="match status" value="1"/>
</dbReference>
<dbReference type="FunFam" id="3.40.50.300:FF:000221">
    <property type="entry name" value="Multidrug ABC transporter ATP-binding protein"/>
    <property type="match status" value="1"/>
</dbReference>
<evidence type="ECO:0000313" key="12">
    <source>
        <dbReference type="EMBL" id="SHH80596.1"/>
    </source>
</evidence>
<dbReference type="InterPro" id="IPR011527">
    <property type="entry name" value="ABC1_TM_dom"/>
</dbReference>
<evidence type="ECO:0000256" key="1">
    <source>
        <dbReference type="ARBA" id="ARBA00004651"/>
    </source>
</evidence>
<sequence length="574" mass="63802">MIKISKYLKPYLLFAIIAPLLMLLEVSMDLLQPLFMHRIIDIGIQNMDMDYVIKTLMLMIGVALIGLIGGFGCSTFSAIAAFNAGTDIRNDLFEKVQSLSFGNIDRLETGNLITRLTNDVVQVQQIMMMGMRMMVRAPFQIIGSFIMAFIISPKLSIILVVIVPIIVLCLVMVIKKGYPLFIIVQDKLDKLNRVMQENLAGIRVVKAFVRKDYEEERFGNANDDLMDVTIRVSRVMAYIMPIMMFLLNIGVIAVVWFGGIEVNDGSLQVGEVMAFINYLLQLLSSLIMIASMLMMVSKAEASSNRILEVLNTNPDIIDEENAHEIEQMKGKLVFDNVSFSYSGDKEEAILKNISFTAMPGEFVAILGATGSGKTTLVSLIPRLYDVDQGEITIDGKNIRKIKSKNLRKHIGMVMQQTILFSGTILDNIKYGKPQASFEEVVEASAAAEADKFIKEFQNGYETNLGQRGVNLSGGQKQRIAIARALITKPSILILDDSTSAVDVTTEAFIQNALKDKFINTTVLMVAQRISSVLEADKIIVLEEGKIVATGNHNELIKTSEVYKDIYRSQLSEVV</sequence>
<dbReference type="Gene3D" id="1.20.1560.10">
    <property type="entry name" value="ABC transporter type 1, transmembrane domain"/>
    <property type="match status" value="1"/>
</dbReference>
<dbReference type="GO" id="GO:0015421">
    <property type="term" value="F:ABC-type oligopeptide transporter activity"/>
    <property type="evidence" value="ECO:0007669"/>
    <property type="project" value="TreeGrafter"/>
</dbReference>
<evidence type="ECO:0000256" key="3">
    <source>
        <dbReference type="ARBA" id="ARBA00022475"/>
    </source>
</evidence>
<dbReference type="Pfam" id="PF00005">
    <property type="entry name" value="ABC_tran"/>
    <property type="match status" value="1"/>
</dbReference>
<feature type="transmembrane region" description="Helical" evidence="9">
    <location>
        <begin position="12"/>
        <end position="36"/>
    </location>
</feature>
<keyword evidence="8 9" id="KW-0472">Membrane</keyword>
<reference evidence="12 13" key="1">
    <citation type="submission" date="2016-11" db="EMBL/GenBank/DDBJ databases">
        <authorList>
            <person name="Jaros S."/>
            <person name="Januszkiewicz K."/>
            <person name="Wedrychowicz H."/>
        </authorList>
    </citation>
    <scope>NUCLEOTIDE SEQUENCE [LARGE SCALE GENOMIC DNA]</scope>
    <source>
        <strain evidence="12 13">DSM 8605</strain>
    </source>
</reference>
<dbReference type="PROSITE" id="PS50929">
    <property type="entry name" value="ABC_TM1F"/>
    <property type="match status" value="1"/>
</dbReference>
<dbReference type="STRING" id="1121316.SAMN02745207_02575"/>
<proteinExistence type="predicted"/>
<dbReference type="OrthoDB" id="9762778at2"/>
<keyword evidence="2" id="KW-0813">Transport</keyword>
<dbReference type="PANTHER" id="PTHR43394">
    <property type="entry name" value="ATP-DEPENDENT PERMEASE MDL1, MITOCHONDRIAL"/>
    <property type="match status" value="1"/>
</dbReference>
<dbReference type="PROSITE" id="PS00211">
    <property type="entry name" value="ABC_TRANSPORTER_1"/>
    <property type="match status" value="1"/>
</dbReference>
<dbReference type="Pfam" id="PF00664">
    <property type="entry name" value="ABC_membrane"/>
    <property type="match status" value="1"/>
</dbReference>
<dbReference type="InterPro" id="IPR017871">
    <property type="entry name" value="ABC_transporter-like_CS"/>
</dbReference>
<dbReference type="GO" id="GO:0016887">
    <property type="term" value="F:ATP hydrolysis activity"/>
    <property type="evidence" value="ECO:0007669"/>
    <property type="project" value="InterPro"/>
</dbReference>
<dbReference type="InterPro" id="IPR039421">
    <property type="entry name" value="Type_1_exporter"/>
</dbReference>
<dbReference type="InterPro" id="IPR036640">
    <property type="entry name" value="ABC1_TM_sf"/>
</dbReference>
<dbReference type="FunFam" id="1.20.1560.10:FF:000040">
    <property type="entry name" value="Multidrug ABC transporter ATP-binding protein"/>
    <property type="match status" value="1"/>
</dbReference>
<organism evidence="12 13">
    <name type="scientific">Clostridium grantii DSM 8605</name>
    <dbReference type="NCBI Taxonomy" id="1121316"/>
    <lineage>
        <taxon>Bacteria</taxon>
        <taxon>Bacillati</taxon>
        <taxon>Bacillota</taxon>
        <taxon>Clostridia</taxon>
        <taxon>Eubacteriales</taxon>
        <taxon>Clostridiaceae</taxon>
        <taxon>Clostridium</taxon>
    </lineage>
</organism>
<evidence type="ECO:0000256" key="5">
    <source>
        <dbReference type="ARBA" id="ARBA00022741"/>
    </source>
</evidence>
<dbReference type="EMBL" id="FQXM01000014">
    <property type="protein sequence ID" value="SHH80596.1"/>
    <property type="molecule type" value="Genomic_DNA"/>
</dbReference>
<dbReference type="GO" id="GO:0005886">
    <property type="term" value="C:plasma membrane"/>
    <property type="evidence" value="ECO:0007669"/>
    <property type="project" value="UniProtKB-SubCell"/>
</dbReference>
<feature type="domain" description="ABC transporter" evidence="10">
    <location>
        <begin position="332"/>
        <end position="568"/>
    </location>
</feature>
<keyword evidence="7 9" id="KW-1133">Transmembrane helix</keyword>
<dbReference type="Proteomes" id="UP000184447">
    <property type="component" value="Unassembled WGS sequence"/>
</dbReference>
<dbReference type="AlphaFoldDB" id="A0A1M5VZC4"/>
<evidence type="ECO:0000256" key="7">
    <source>
        <dbReference type="ARBA" id="ARBA00022989"/>
    </source>
</evidence>
<evidence type="ECO:0000256" key="8">
    <source>
        <dbReference type="ARBA" id="ARBA00023136"/>
    </source>
</evidence>
<dbReference type="PROSITE" id="PS50893">
    <property type="entry name" value="ABC_TRANSPORTER_2"/>
    <property type="match status" value="1"/>
</dbReference>
<gene>
    <name evidence="12" type="ORF">SAMN02745207_02575</name>
</gene>
<feature type="transmembrane region" description="Helical" evidence="9">
    <location>
        <begin position="157"/>
        <end position="174"/>
    </location>
</feature>
<comment type="subcellular location">
    <subcellularLocation>
        <location evidence="1">Cell membrane</location>
        <topology evidence="1">Multi-pass membrane protein</topology>
    </subcellularLocation>
</comment>
<dbReference type="RefSeq" id="WP_073338828.1">
    <property type="nucleotide sequence ID" value="NZ_FQXM01000014.1"/>
</dbReference>
<keyword evidence="4 9" id="KW-0812">Transmembrane</keyword>
<protein>
    <submittedName>
        <fullName evidence="12">ATP-binding cassette, subfamily B</fullName>
    </submittedName>
</protein>
<evidence type="ECO:0000313" key="13">
    <source>
        <dbReference type="Proteomes" id="UP000184447"/>
    </source>
</evidence>
<dbReference type="InterPro" id="IPR003593">
    <property type="entry name" value="AAA+_ATPase"/>
</dbReference>
<evidence type="ECO:0000256" key="9">
    <source>
        <dbReference type="SAM" id="Phobius"/>
    </source>
</evidence>
<dbReference type="InterPro" id="IPR003439">
    <property type="entry name" value="ABC_transporter-like_ATP-bd"/>
</dbReference>
<keyword evidence="3" id="KW-1003">Cell membrane</keyword>
<evidence type="ECO:0000256" key="6">
    <source>
        <dbReference type="ARBA" id="ARBA00022840"/>
    </source>
</evidence>
<dbReference type="SUPFAM" id="SSF90123">
    <property type="entry name" value="ABC transporter transmembrane region"/>
    <property type="match status" value="1"/>
</dbReference>
<evidence type="ECO:0000259" key="11">
    <source>
        <dbReference type="PROSITE" id="PS50929"/>
    </source>
</evidence>
<keyword evidence="13" id="KW-1185">Reference proteome</keyword>
<dbReference type="InterPro" id="IPR027417">
    <property type="entry name" value="P-loop_NTPase"/>
</dbReference>
<feature type="transmembrane region" description="Helical" evidence="9">
    <location>
        <begin position="56"/>
        <end position="82"/>
    </location>
</feature>
<feature type="transmembrane region" description="Helical" evidence="9">
    <location>
        <begin position="133"/>
        <end position="151"/>
    </location>
</feature>
<accession>A0A1M5VZC4</accession>
<dbReference type="GO" id="GO:0005524">
    <property type="term" value="F:ATP binding"/>
    <property type="evidence" value="ECO:0007669"/>
    <property type="project" value="UniProtKB-KW"/>
</dbReference>
<name>A0A1M5VZC4_9CLOT</name>
<dbReference type="PANTHER" id="PTHR43394:SF1">
    <property type="entry name" value="ATP-BINDING CASSETTE SUB-FAMILY B MEMBER 10, MITOCHONDRIAL"/>
    <property type="match status" value="1"/>
</dbReference>
<dbReference type="CDD" id="cd18548">
    <property type="entry name" value="ABC_6TM_Tm287_like"/>
    <property type="match status" value="1"/>
</dbReference>
<feature type="domain" description="ABC transmembrane type-1" evidence="11">
    <location>
        <begin position="16"/>
        <end position="298"/>
    </location>
</feature>
<evidence type="ECO:0000256" key="2">
    <source>
        <dbReference type="ARBA" id="ARBA00022448"/>
    </source>
</evidence>
<evidence type="ECO:0000259" key="10">
    <source>
        <dbReference type="PROSITE" id="PS50893"/>
    </source>
</evidence>
<keyword evidence="5" id="KW-0547">Nucleotide-binding</keyword>
<dbReference type="SUPFAM" id="SSF52540">
    <property type="entry name" value="P-loop containing nucleoside triphosphate hydrolases"/>
    <property type="match status" value="1"/>
</dbReference>
<evidence type="ECO:0000256" key="4">
    <source>
        <dbReference type="ARBA" id="ARBA00022692"/>
    </source>
</evidence>
<dbReference type="Gene3D" id="3.40.50.300">
    <property type="entry name" value="P-loop containing nucleotide triphosphate hydrolases"/>
    <property type="match status" value="1"/>
</dbReference>
<feature type="transmembrane region" description="Helical" evidence="9">
    <location>
        <begin position="278"/>
        <end position="296"/>
    </location>
</feature>
<keyword evidence="6 12" id="KW-0067">ATP-binding</keyword>
<feature type="transmembrane region" description="Helical" evidence="9">
    <location>
        <begin position="235"/>
        <end position="258"/>
    </location>
</feature>